<organism evidence="4 5">
    <name type="scientific">Thermothielavioides terrestris</name>
    <dbReference type="NCBI Taxonomy" id="2587410"/>
    <lineage>
        <taxon>Eukaryota</taxon>
        <taxon>Fungi</taxon>
        <taxon>Dikarya</taxon>
        <taxon>Ascomycota</taxon>
        <taxon>Pezizomycotina</taxon>
        <taxon>Sordariomycetes</taxon>
        <taxon>Sordariomycetidae</taxon>
        <taxon>Sordariales</taxon>
        <taxon>Chaetomiaceae</taxon>
        <taxon>Thermothielavioides</taxon>
    </lineage>
</organism>
<dbReference type="GO" id="GO:0016020">
    <property type="term" value="C:membrane"/>
    <property type="evidence" value="ECO:0007669"/>
    <property type="project" value="TreeGrafter"/>
</dbReference>
<comment type="similarity">
    <text evidence="1">Belongs to the WrbA family.</text>
</comment>
<feature type="region of interest" description="Disordered" evidence="2">
    <location>
        <begin position="400"/>
        <end position="435"/>
    </location>
</feature>
<proteinExistence type="inferred from homology"/>
<dbReference type="Pfam" id="PF09811">
    <property type="entry name" value="Yae1_N"/>
    <property type="match status" value="1"/>
</dbReference>
<dbReference type="NCBIfam" id="NF002999">
    <property type="entry name" value="PRK03767.1"/>
    <property type="match status" value="1"/>
</dbReference>
<dbReference type="PANTHER" id="PTHR30546:SF23">
    <property type="entry name" value="FLAVOPROTEIN-LIKE PROTEIN YCP4-RELATED"/>
    <property type="match status" value="1"/>
</dbReference>
<sequence length="435" mass="46025">MAPKIAIVFYSMYGHIRQLAEAEKAGIEKAGGTADLFQVPETLPQDVLDKMHAPAKPTDIPVLEDPSELEKYDGFLLGVPTRYGNFPAQWKAFWDKTGKQWATGGFYGKYAGVFISTASAGGGQESTALAVMSTLAHHGIIYVPLGYAKAFGILTDLSELRGGSAWGAGTFAGADGSRQPSDKEKELATIQGEWFYNTVKKSLGLVSDIPRLSHAHRTAGYRDGIAAAKARTAQAGFDEGYGLGATVGARAGQLLGVLEGLAAAVGLHSLALSPHRDGPRYRQGEAEARRLAALLAEARAELSVRGVFAGEYWAADGTWRYPVASAGGASGEGVNGSNGGVGGGGGGGGGFGEAGSGMEGLVVFADVAEAHPLLRKWSGIVRAEAARYGVDWEVLKDEVGEARRDEEEAEQEREGRMRRERENRPAGREREALAW</sequence>
<dbReference type="InterPro" id="IPR008254">
    <property type="entry name" value="Flavodoxin/NO_synth"/>
</dbReference>
<dbReference type="Proteomes" id="UP000289323">
    <property type="component" value="Unassembled WGS sequence"/>
</dbReference>
<gene>
    <name evidence="4" type="ORF">TT172_LOCUS788</name>
</gene>
<dbReference type="NCBIfam" id="TIGR01755">
    <property type="entry name" value="flav_wrbA"/>
    <property type="match status" value="1"/>
</dbReference>
<dbReference type="PANTHER" id="PTHR30546">
    <property type="entry name" value="FLAVODOXIN-RELATED PROTEIN WRBA-RELATED"/>
    <property type="match status" value="1"/>
</dbReference>
<dbReference type="AlphaFoldDB" id="A0A3S4C0N3"/>
<dbReference type="InterPro" id="IPR029039">
    <property type="entry name" value="Flavoprotein-like_sf"/>
</dbReference>
<dbReference type="InterPro" id="IPR019191">
    <property type="entry name" value="Essential_protein_Yae1_N"/>
</dbReference>
<dbReference type="GO" id="GO:0010181">
    <property type="term" value="F:FMN binding"/>
    <property type="evidence" value="ECO:0007669"/>
    <property type="project" value="InterPro"/>
</dbReference>
<dbReference type="Gene3D" id="3.40.50.360">
    <property type="match status" value="1"/>
</dbReference>
<dbReference type="GO" id="GO:0003955">
    <property type="term" value="F:NAD(P)H dehydrogenase (quinone) activity"/>
    <property type="evidence" value="ECO:0007669"/>
    <property type="project" value="InterPro"/>
</dbReference>
<dbReference type="PROSITE" id="PS50902">
    <property type="entry name" value="FLAVODOXIN_LIKE"/>
    <property type="match status" value="1"/>
</dbReference>
<dbReference type="InterPro" id="IPR010089">
    <property type="entry name" value="Flavoprotein_WrbA-like"/>
</dbReference>
<evidence type="ECO:0000256" key="2">
    <source>
        <dbReference type="SAM" id="MobiDB-lite"/>
    </source>
</evidence>
<dbReference type="EMBL" id="OUUZ01000001">
    <property type="protein sequence ID" value="SPQ18369.1"/>
    <property type="molecule type" value="Genomic_DNA"/>
</dbReference>
<evidence type="ECO:0000313" key="5">
    <source>
        <dbReference type="Proteomes" id="UP000289323"/>
    </source>
</evidence>
<protein>
    <submittedName>
        <fullName evidence="4">Be1a03b2-9eb9-4055-81a6-96c15be93788</fullName>
    </submittedName>
</protein>
<evidence type="ECO:0000313" key="4">
    <source>
        <dbReference type="EMBL" id="SPQ18369.1"/>
    </source>
</evidence>
<reference evidence="4 5" key="1">
    <citation type="submission" date="2018-04" db="EMBL/GenBank/DDBJ databases">
        <authorList>
            <person name="Huttner S."/>
            <person name="Dainat J."/>
        </authorList>
    </citation>
    <scope>NUCLEOTIDE SEQUENCE [LARGE SCALE GENOMIC DNA]</scope>
</reference>
<dbReference type="SUPFAM" id="SSF52218">
    <property type="entry name" value="Flavoproteins"/>
    <property type="match status" value="1"/>
</dbReference>
<feature type="domain" description="Flavodoxin-like" evidence="3">
    <location>
        <begin position="5"/>
        <end position="195"/>
    </location>
</feature>
<dbReference type="InterPro" id="IPR005025">
    <property type="entry name" value="FMN_Rdtase-like_dom"/>
</dbReference>
<evidence type="ECO:0000259" key="3">
    <source>
        <dbReference type="PROSITE" id="PS50902"/>
    </source>
</evidence>
<dbReference type="Pfam" id="PF03358">
    <property type="entry name" value="FMN_red"/>
    <property type="match status" value="1"/>
</dbReference>
<dbReference type="FunFam" id="3.40.50.360:FF:000001">
    <property type="entry name" value="NAD(P)H dehydrogenase (Quinone) FQR1-like"/>
    <property type="match status" value="1"/>
</dbReference>
<evidence type="ECO:0000256" key="1">
    <source>
        <dbReference type="ARBA" id="ARBA00006961"/>
    </source>
</evidence>
<name>A0A3S4C0N3_9PEZI</name>
<accession>A0A3S4C0N3</accession>